<evidence type="ECO:0000256" key="2">
    <source>
        <dbReference type="ARBA" id="ARBA00022729"/>
    </source>
</evidence>
<evidence type="ECO:0000256" key="3">
    <source>
        <dbReference type="ARBA" id="ARBA00023136"/>
    </source>
</evidence>
<dbReference type="OrthoDB" id="9798191at2"/>
<dbReference type="InterPro" id="IPR006059">
    <property type="entry name" value="SBP"/>
</dbReference>
<dbReference type="SUPFAM" id="SSF53850">
    <property type="entry name" value="Periplasmic binding protein-like II"/>
    <property type="match status" value="1"/>
</dbReference>
<keyword evidence="9" id="KW-1185">Reference proteome</keyword>
<evidence type="ECO:0000256" key="5">
    <source>
        <dbReference type="ARBA" id="ARBA00023288"/>
    </source>
</evidence>
<dbReference type="AlphaFoldDB" id="A0A0W1AY68"/>
<evidence type="ECO:0000313" key="9">
    <source>
        <dbReference type="Proteomes" id="UP000054709"/>
    </source>
</evidence>
<evidence type="ECO:0008006" key="10">
    <source>
        <dbReference type="Google" id="ProtNLM"/>
    </source>
</evidence>
<dbReference type="Gene3D" id="3.40.190.10">
    <property type="entry name" value="Periplasmic binding protein-like II"/>
    <property type="match status" value="2"/>
</dbReference>
<dbReference type="Proteomes" id="UP000054709">
    <property type="component" value="Unassembled WGS sequence"/>
</dbReference>
<keyword evidence="2 7" id="KW-0732">Signal</keyword>
<feature type="signal peptide" evidence="7">
    <location>
        <begin position="1"/>
        <end position="20"/>
    </location>
</feature>
<keyword evidence="1" id="KW-1003">Cell membrane</keyword>
<dbReference type="Pfam" id="PF13416">
    <property type="entry name" value="SBP_bac_8"/>
    <property type="match status" value="1"/>
</dbReference>
<dbReference type="PANTHER" id="PTHR43649:SF33">
    <property type="entry name" value="POLYGALACTURONAN_RHAMNOGALACTURONAN-BINDING PROTEIN YTCQ"/>
    <property type="match status" value="1"/>
</dbReference>
<dbReference type="PANTHER" id="PTHR43649">
    <property type="entry name" value="ARABINOSE-BINDING PROTEIN-RELATED"/>
    <property type="match status" value="1"/>
</dbReference>
<dbReference type="RefSeq" id="WP_060624117.1">
    <property type="nucleotide sequence ID" value="NZ_LCZJ02000023.1"/>
</dbReference>
<name>A0A0W1AY68_9BACL</name>
<evidence type="ECO:0000256" key="7">
    <source>
        <dbReference type="SAM" id="SignalP"/>
    </source>
</evidence>
<keyword evidence="3" id="KW-0472">Membrane</keyword>
<reference evidence="8 9" key="1">
    <citation type="journal article" date="2015" name="Int. Biodeterior. Biodegradation">
        <title>Physiological and genetic screening methods for the isolation of methyl tert-butyl ether-degrading bacteria for bioremediation purposes.</title>
        <authorList>
            <person name="Guisado I.M."/>
            <person name="Purswani J."/>
            <person name="Gonzalez Lopez J."/>
            <person name="Pozo C."/>
        </authorList>
    </citation>
    <scope>NUCLEOTIDE SEQUENCE [LARGE SCALE GENOMIC DNA]</scope>
    <source>
        <strain evidence="8 9">SH7</strain>
    </source>
</reference>
<feature type="chain" id="PRO_5038398402" description="ABC transporter substrate-binding protein" evidence="7">
    <location>
        <begin position="21"/>
        <end position="458"/>
    </location>
</feature>
<accession>A0A0W1AY68</accession>
<comment type="caution">
    <text evidence="8">The sequence shown here is derived from an EMBL/GenBank/DDBJ whole genome shotgun (WGS) entry which is preliminary data.</text>
</comment>
<evidence type="ECO:0000313" key="8">
    <source>
        <dbReference type="EMBL" id="KTD86219.1"/>
    </source>
</evidence>
<organism evidence="8 9">
    <name type="scientific">Paenibacillus etheri</name>
    <dbReference type="NCBI Taxonomy" id="1306852"/>
    <lineage>
        <taxon>Bacteria</taxon>
        <taxon>Bacillati</taxon>
        <taxon>Bacillota</taxon>
        <taxon>Bacilli</taxon>
        <taxon>Bacillales</taxon>
        <taxon>Paenibacillaceae</taxon>
        <taxon>Paenibacillus</taxon>
    </lineage>
</organism>
<keyword evidence="5" id="KW-0449">Lipoprotein</keyword>
<evidence type="ECO:0000256" key="1">
    <source>
        <dbReference type="ARBA" id="ARBA00022475"/>
    </source>
</evidence>
<feature type="compositionally biased region" description="Polar residues" evidence="6">
    <location>
        <begin position="23"/>
        <end position="39"/>
    </location>
</feature>
<dbReference type="PROSITE" id="PS51257">
    <property type="entry name" value="PROKAR_LIPOPROTEIN"/>
    <property type="match status" value="1"/>
</dbReference>
<dbReference type="InterPro" id="IPR050490">
    <property type="entry name" value="Bact_solute-bd_prot1"/>
</dbReference>
<gene>
    <name evidence="8" type="ORF">UQ64_17335</name>
</gene>
<feature type="region of interest" description="Disordered" evidence="6">
    <location>
        <begin position="23"/>
        <end position="45"/>
    </location>
</feature>
<sequence>MKRFKIVSMLCLTMALGLTGCGSNNEGGNASGTPSSSGKSTDKPAETAVQEKVVLKIPHYKSGQNVGAKFFLPQVERFNTKYADKYEIQIEEVPNDDYNDKIKLLWQQKELPALIEKGANELVETLIEKDEIYDLKPFLDSKPELKASLIEDSVAFNTRNGKIYTMPTSVVRPIGLFYNKEMFADAGITKPIAQMNFEEFDQALQALKDKGITPLSLMTGENAWTTMLLASAFMANEPGAEEVLKSNRADKEFDYTSQMWVKAFGEVQKWLKEYTTDNVLGAAYADSANNFLNEKTAIIANGTWMVGDFSDATKAPEGFDKKVGVSLYPGGIGLATTAEYSWWIPKGLKQEETEAALAFIEFIRSPEEIEAYMVAEGGQAPNIQTSAEFTSKLNPILAEMNRSVTSDLKMIAQSMADVWPDQISSKEFSGYLPLLAQDKMTPEQFAEHLTKKAQQFKK</sequence>
<dbReference type="EMBL" id="LCZJ02000023">
    <property type="protein sequence ID" value="KTD86219.1"/>
    <property type="molecule type" value="Genomic_DNA"/>
</dbReference>
<proteinExistence type="predicted"/>
<keyword evidence="4" id="KW-0564">Palmitate</keyword>
<protein>
    <recommendedName>
        <fullName evidence="10">ABC transporter substrate-binding protein</fullName>
    </recommendedName>
</protein>
<evidence type="ECO:0000256" key="6">
    <source>
        <dbReference type="SAM" id="MobiDB-lite"/>
    </source>
</evidence>
<evidence type="ECO:0000256" key="4">
    <source>
        <dbReference type="ARBA" id="ARBA00023139"/>
    </source>
</evidence>